<evidence type="ECO:0000256" key="1">
    <source>
        <dbReference type="ARBA" id="ARBA00022801"/>
    </source>
</evidence>
<dbReference type="Pfam" id="PF08448">
    <property type="entry name" value="PAS_4"/>
    <property type="match status" value="1"/>
</dbReference>
<gene>
    <name evidence="4" type="ORF">GCM10023335_56520</name>
</gene>
<dbReference type="SMART" id="SM00331">
    <property type="entry name" value="PP2C_SIG"/>
    <property type="match status" value="1"/>
</dbReference>
<feature type="coiled-coil region" evidence="2">
    <location>
        <begin position="431"/>
        <end position="458"/>
    </location>
</feature>
<dbReference type="InterPro" id="IPR035965">
    <property type="entry name" value="PAS-like_dom_sf"/>
</dbReference>
<dbReference type="InterPro" id="IPR003018">
    <property type="entry name" value="GAF"/>
</dbReference>
<proteinExistence type="predicted"/>
<dbReference type="PANTHER" id="PTHR43156:SF2">
    <property type="entry name" value="STAGE II SPORULATION PROTEIN E"/>
    <property type="match status" value="1"/>
</dbReference>
<dbReference type="InterPro" id="IPR052016">
    <property type="entry name" value="Bact_Sigma-Reg"/>
</dbReference>
<keyword evidence="2" id="KW-0175">Coiled coil</keyword>
<name>A0ABP9J807_9ACTN</name>
<dbReference type="Gene3D" id="3.30.565.10">
    <property type="entry name" value="Histidine kinase-like ATPase, C-terminal domain"/>
    <property type="match status" value="1"/>
</dbReference>
<keyword evidence="5" id="KW-1185">Reference proteome</keyword>
<dbReference type="Gene3D" id="3.30.450.40">
    <property type="match status" value="1"/>
</dbReference>
<evidence type="ECO:0000313" key="5">
    <source>
        <dbReference type="Proteomes" id="UP001501759"/>
    </source>
</evidence>
<accession>A0ABP9J807</accession>
<dbReference type="RefSeq" id="WP_345655227.1">
    <property type="nucleotide sequence ID" value="NZ_BAABKB010000023.1"/>
</dbReference>
<dbReference type="Pfam" id="PF13185">
    <property type="entry name" value="GAF_2"/>
    <property type="match status" value="1"/>
</dbReference>
<dbReference type="SMART" id="SM00065">
    <property type="entry name" value="GAF"/>
    <property type="match status" value="1"/>
</dbReference>
<dbReference type="CDD" id="cd16936">
    <property type="entry name" value="HATPase_RsbW-like"/>
    <property type="match status" value="1"/>
</dbReference>
<keyword evidence="1" id="KW-0378">Hydrolase</keyword>
<evidence type="ECO:0000259" key="3">
    <source>
        <dbReference type="PROSITE" id="PS51746"/>
    </source>
</evidence>
<dbReference type="Gene3D" id="3.60.40.10">
    <property type="entry name" value="PPM-type phosphatase domain"/>
    <property type="match status" value="1"/>
</dbReference>
<dbReference type="InterPro" id="IPR000014">
    <property type="entry name" value="PAS"/>
</dbReference>
<dbReference type="InterPro" id="IPR001932">
    <property type="entry name" value="PPM-type_phosphatase-like_dom"/>
</dbReference>
<dbReference type="Pfam" id="PF08447">
    <property type="entry name" value="PAS_3"/>
    <property type="match status" value="1"/>
</dbReference>
<dbReference type="PROSITE" id="PS51746">
    <property type="entry name" value="PPM_2"/>
    <property type="match status" value="1"/>
</dbReference>
<dbReference type="Pfam" id="PF07228">
    <property type="entry name" value="SpoIIE"/>
    <property type="match status" value="1"/>
</dbReference>
<dbReference type="SUPFAM" id="SSF55781">
    <property type="entry name" value="GAF domain-like"/>
    <property type="match status" value="1"/>
</dbReference>
<dbReference type="InterPro" id="IPR013656">
    <property type="entry name" value="PAS_4"/>
</dbReference>
<dbReference type="Pfam" id="PF13581">
    <property type="entry name" value="HATPase_c_2"/>
    <property type="match status" value="1"/>
</dbReference>
<dbReference type="InterPro" id="IPR036890">
    <property type="entry name" value="HATPase_C_sf"/>
</dbReference>
<dbReference type="CDD" id="cd00130">
    <property type="entry name" value="PAS"/>
    <property type="match status" value="2"/>
</dbReference>
<sequence length="1007" mass="108705">MSARAGWESGERREPAADRLLLMGATGVDQGVPEVLRIALQHVVVELRGLGGMVHLSGLDFPWARLLLLASTGLPPPITRMWQAVPRNGSTAPAMALHDRDYTWIPSIGGLGPEPAASQAPGLPVDAGMAAVALPAPDGRPLGALSVLAPPHREPGPAQQAFLEDVARWVADRLRSLTATEPEQGGLSPALLRLGRRSGEAPESGTGTTGNWECDLATGEMRIDAQLLDALGIDDFDGQVDSWFSLFHPDDLPRAMVALQHNLRKIIADHEWRVRRTDGDYSWVRVQSWPPETTGKEPARSVGSMTVTTATHDAAESAGRTLEHMTDGFLSVRLGRTESVRLGRIEYLNPAAEHLLGPFHDVISQRLWEVPAMKQMPGVAEQCRQAIAKQATTEFDVQWPGSDRWYHVRLQPTDGGLMTVYITDITDKRLRKAAERAAAEREALAEDLNRTLAQARTATDVVAAVADTLLPALGAAGLAVLTLDGDRLQLLGSAGYPPEFRRRMHDSPLSADTPTPAVQALRTGAPVFIASPAEHARRFPEVADLPGLDGKSAWAFLPLWVSGRPVGTAVVAFDRPHRPVQDERTLLTTLSGLIAHAVERANLYDAAISEAKELQEALLPRELPALSTVDTAVRYRPSTLRSAQPAAIGGDWYDVIRLSGGRVALVVGDVMGHGTREAATMGQLRTAVRTLSGRGLPPGEILAHLNDIDMGKDYEGFTATCLYGVYDPVSRSCTYASAGHPPPALALPDGTVSFPHPLLHMYPDGTVDFSGPPADPPLGTATPPLRTHTFDVPEGSLLVLYTDGLVESAQRDIGDGMGRLAGILRAKHADSLDALCDEILATLVPPGRPASDDAALLLARTHPLRPEDIADWNLPGKPEAAGEARRHVRDQLTAWDLTELQMNCELIVSELVGNVIRHAPGASQLRLLRTDRLICEVSDNSLTTPQIRHPSLYAEEGRGLYLIAATADHWGTRPTERGKTIWAELEIHGENHAEMLLSFNVDEIPAL</sequence>
<comment type="caution">
    <text evidence="4">The sequence shown here is derived from an EMBL/GenBank/DDBJ whole genome shotgun (WGS) entry which is preliminary data.</text>
</comment>
<dbReference type="SUPFAM" id="SSF81606">
    <property type="entry name" value="PP2C-like"/>
    <property type="match status" value="1"/>
</dbReference>
<evidence type="ECO:0000313" key="4">
    <source>
        <dbReference type="EMBL" id="GAA5023609.1"/>
    </source>
</evidence>
<dbReference type="SUPFAM" id="SSF55785">
    <property type="entry name" value="PYP-like sensor domain (PAS domain)"/>
    <property type="match status" value="2"/>
</dbReference>
<dbReference type="InterPro" id="IPR013655">
    <property type="entry name" value="PAS_fold_3"/>
</dbReference>
<reference evidence="5" key="1">
    <citation type="journal article" date="2019" name="Int. J. Syst. Evol. Microbiol.">
        <title>The Global Catalogue of Microorganisms (GCM) 10K type strain sequencing project: providing services to taxonomists for standard genome sequencing and annotation.</title>
        <authorList>
            <consortium name="The Broad Institute Genomics Platform"/>
            <consortium name="The Broad Institute Genome Sequencing Center for Infectious Disease"/>
            <person name="Wu L."/>
            <person name="Ma J."/>
        </authorList>
    </citation>
    <scope>NUCLEOTIDE SEQUENCE [LARGE SCALE GENOMIC DNA]</scope>
    <source>
        <strain evidence="5">JCM 18409</strain>
    </source>
</reference>
<dbReference type="InterPro" id="IPR029016">
    <property type="entry name" value="GAF-like_dom_sf"/>
</dbReference>
<feature type="domain" description="PPM-type phosphatase" evidence="3">
    <location>
        <begin position="634"/>
        <end position="861"/>
    </location>
</feature>
<protein>
    <submittedName>
        <fullName evidence="4">SpoIIE family protein phosphatase</fullName>
    </submittedName>
</protein>
<organism evidence="4 5">
    <name type="scientific">Streptomyces siamensis</name>
    <dbReference type="NCBI Taxonomy" id="1274986"/>
    <lineage>
        <taxon>Bacteria</taxon>
        <taxon>Bacillati</taxon>
        <taxon>Actinomycetota</taxon>
        <taxon>Actinomycetes</taxon>
        <taxon>Kitasatosporales</taxon>
        <taxon>Streptomycetaceae</taxon>
        <taxon>Streptomyces</taxon>
    </lineage>
</organism>
<dbReference type="SMART" id="SM00091">
    <property type="entry name" value="PAS"/>
    <property type="match status" value="2"/>
</dbReference>
<evidence type="ECO:0000256" key="2">
    <source>
        <dbReference type="SAM" id="Coils"/>
    </source>
</evidence>
<dbReference type="Proteomes" id="UP001501759">
    <property type="component" value="Unassembled WGS sequence"/>
</dbReference>
<dbReference type="InterPro" id="IPR036457">
    <property type="entry name" value="PPM-type-like_dom_sf"/>
</dbReference>
<dbReference type="Gene3D" id="3.30.450.20">
    <property type="entry name" value="PAS domain"/>
    <property type="match status" value="2"/>
</dbReference>
<dbReference type="InterPro" id="IPR003594">
    <property type="entry name" value="HATPase_dom"/>
</dbReference>
<dbReference type="EMBL" id="BAABKB010000023">
    <property type="protein sequence ID" value="GAA5023609.1"/>
    <property type="molecule type" value="Genomic_DNA"/>
</dbReference>
<dbReference type="PANTHER" id="PTHR43156">
    <property type="entry name" value="STAGE II SPORULATION PROTEIN E-RELATED"/>
    <property type="match status" value="1"/>
</dbReference>